<dbReference type="RefSeq" id="WP_183611366.1">
    <property type="nucleotide sequence ID" value="NZ_JACICY010000001.1"/>
</dbReference>
<reference evidence="2 3" key="1">
    <citation type="submission" date="2020-08" db="EMBL/GenBank/DDBJ databases">
        <title>Genomic Encyclopedia of Type Strains, Phase IV (KMG-IV): sequencing the most valuable type-strain genomes for metagenomic binning, comparative biology and taxonomic classification.</title>
        <authorList>
            <person name="Goeker M."/>
        </authorList>
    </citation>
    <scope>NUCLEOTIDE SEQUENCE [LARGE SCALE GENOMIC DNA]</scope>
    <source>
        <strain evidence="2 3">DSM 14552</strain>
    </source>
</reference>
<evidence type="ECO:0000313" key="2">
    <source>
        <dbReference type="EMBL" id="MBB3859185.1"/>
    </source>
</evidence>
<protein>
    <submittedName>
        <fullName evidence="2">Uncharacterized protein (DUF983 family)</fullName>
    </submittedName>
</protein>
<keyword evidence="1" id="KW-0812">Transmembrane</keyword>
<dbReference type="Proteomes" id="UP000562395">
    <property type="component" value="Unassembled WGS sequence"/>
</dbReference>
<dbReference type="EMBL" id="JACICY010000001">
    <property type="protein sequence ID" value="MBB3859185.1"/>
    <property type="molecule type" value="Genomic_DNA"/>
</dbReference>
<accession>A0A7W5ZWL6</accession>
<keyword evidence="1" id="KW-1133">Transmembrane helix</keyword>
<keyword evidence="3" id="KW-1185">Reference proteome</keyword>
<name>A0A7W5ZWL6_9SPHN</name>
<proteinExistence type="predicted"/>
<feature type="transmembrane region" description="Helical" evidence="1">
    <location>
        <begin position="59"/>
        <end position="78"/>
    </location>
</feature>
<sequence length="123" mass="13087">MPDGESQKTKGQPGITQAALFGLCPRCGARGAWDGPATLAARCTACGLDLARHEPKGRALYLVVLPVTVLLILAALKLDDVVRLPVWVLVPLWGVVVPLAIIAALRLAKSTVLRARLEKQGFL</sequence>
<feature type="transmembrane region" description="Helical" evidence="1">
    <location>
        <begin position="84"/>
        <end position="108"/>
    </location>
</feature>
<gene>
    <name evidence="2" type="ORF">GGQ88_000425</name>
</gene>
<dbReference type="InterPro" id="IPR009325">
    <property type="entry name" value="DUF983"/>
</dbReference>
<keyword evidence="1" id="KW-0472">Membrane</keyword>
<dbReference type="AlphaFoldDB" id="A0A7W5ZWL6"/>
<evidence type="ECO:0000256" key="1">
    <source>
        <dbReference type="SAM" id="Phobius"/>
    </source>
</evidence>
<dbReference type="Pfam" id="PF06170">
    <property type="entry name" value="DUF983"/>
    <property type="match status" value="1"/>
</dbReference>
<comment type="caution">
    <text evidence="2">The sequence shown here is derived from an EMBL/GenBank/DDBJ whole genome shotgun (WGS) entry which is preliminary data.</text>
</comment>
<evidence type="ECO:0000313" key="3">
    <source>
        <dbReference type="Proteomes" id="UP000562395"/>
    </source>
</evidence>
<organism evidence="2 3">
    <name type="scientific">Novosphingobium hassiacum</name>
    <dbReference type="NCBI Taxonomy" id="173676"/>
    <lineage>
        <taxon>Bacteria</taxon>
        <taxon>Pseudomonadati</taxon>
        <taxon>Pseudomonadota</taxon>
        <taxon>Alphaproteobacteria</taxon>
        <taxon>Sphingomonadales</taxon>
        <taxon>Sphingomonadaceae</taxon>
        <taxon>Novosphingobium</taxon>
    </lineage>
</organism>